<dbReference type="HOGENOM" id="CLU_2198621_0_0_1"/>
<evidence type="ECO:0000313" key="3">
    <source>
        <dbReference type="Proteomes" id="UP000054097"/>
    </source>
</evidence>
<reference evidence="3" key="2">
    <citation type="submission" date="2015-01" db="EMBL/GenBank/DDBJ databases">
        <title>Evolutionary Origins and Diversification of the Mycorrhizal Mutualists.</title>
        <authorList>
            <consortium name="DOE Joint Genome Institute"/>
            <consortium name="Mycorrhizal Genomics Consortium"/>
            <person name="Kohler A."/>
            <person name="Kuo A."/>
            <person name="Nagy L.G."/>
            <person name="Floudas D."/>
            <person name="Copeland A."/>
            <person name="Barry K.W."/>
            <person name="Cichocki N."/>
            <person name="Veneault-Fourrey C."/>
            <person name="LaButti K."/>
            <person name="Lindquist E.A."/>
            <person name="Lipzen A."/>
            <person name="Lundell T."/>
            <person name="Morin E."/>
            <person name="Murat C."/>
            <person name="Riley R."/>
            <person name="Ohm R."/>
            <person name="Sun H."/>
            <person name="Tunlid A."/>
            <person name="Henrissat B."/>
            <person name="Grigoriev I.V."/>
            <person name="Hibbett D.S."/>
            <person name="Martin F."/>
        </authorList>
    </citation>
    <scope>NUCLEOTIDE SEQUENCE [LARGE SCALE GENOMIC DNA]</scope>
    <source>
        <strain evidence="3">MAFF 305830</strain>
    </source>
</reference>
<dbReference type="Proteomes" id="UP000054097">
    <property type="component" value="Unassembled WGS sequence"/>
</dbReference>
<proteinExistence type="predicted"/>
<reference evidence="2 3" key="1">
    <citation type="submission" date="2014-04" db="EMBL/GenBank/DDBJ databases">
        <authorList>
            <consortium name="DOE Joint Genome Institute"/>
            <person name="Kuo A."/>
            <person name="Zuccaro A."/>
            <person name="Kohler A."/>
            <person name="Nagy L.G."/>
            <person name="Floudas D."/>
            <person name="Copeland A."/>
            <person name="Barry K.W."/>
            <person name="Cichocki N."/>
            <person name="Veneault-Fourrey C."/>
            <person name="LaButti K."/>
            <person name="Lindquist E.A."/>
            <person name="Lipzen A."/>
            <person name="Lundell T."/>
            <person name="Morin E."/>
            <person name="Murat C."/>
            <person name="Sun H."/>
            <person name="Tunlid A."/>
            <person name="Henrissat B."/>
            <person name="Grigoriev I.V."/>
            <person name="Hibbett D.S."/>
            <person name="Martin F."/>
            <person name="Nordberg H.P."/>
            <person name="Cantor M.N."/>
            <person name="Hua S.X."/>
        </authorList>
    </citation>
    <scope>NUCLEOTIDE SEQUENCE [LARGE SCALE GENOMIC DNA]</scope>
    <source>
        <strain evidence="2 3">MAFF 305830</strain>
    </source>
</reference>
<gene>
    <name evidence="2" type="ORF">M408DRAFT_296269</name>
</gene>
<organism evidence="2 3">
    <name type="scientific">Serendipita vermifera MAFF 305830</name>
    <dbReference type="NCBI Taxonomy" id="933852"/>
    <lineage>
        <taxon>Eukaryota</taxon>
        <taxon>Fungi</taxon>
        <taxon>Dikarya</taxon>
        <taxon>Basidiomycota</taxon>
        <taxon>Agaricomycotina</taxon>
        <taxon>Agaricomycetes</taxon>
        <taxon>Sebacinales</taxon>
        <taxon>Serendipitaceae</taxon>
        <taxon>Serendipita</taxon>
    </lineage>
</organism>
<name>A0A0C2WVU6_SERVB</name>
<evidence type="ECO:0000256" key="1">
    <source>
        <dbReference type="SAM" id="MobiDB-lite"/>
    </source>
</evidence>
<feature type="region of interest" description="Disordered" evidence="1">
    <location>
        <begin position="14"/>
        <end position="45"/>
    </location>
</feature>
<keyword evidence="3" id="KW-1185">Reference proteome</keyword>
<dbReference type="AlphaFoldDB" id="A0A0C2WVU6"/>
<sequence>MGLTPLIRAVPTMNGVLEHPSPTPLENRPDMTIFHHHHHHPREPSILEHKLDSPLQRSSISNNSFSTTAFIMPHRNDHDPSPKRMPKGCNFFTSFVDSERVTLVEPVP</sequence>
<accession>A0A0C2WVU6</accession>
<dbReference type="EMBL" id="KN824285">
    <property type="protein sequence ID" value="KIM30278.1"/>
    <property type="molecule type" value="Genomic_DNA"/>
</dbReference>
<evidence type="ECO:0000313" key="2">
    <source>
        <dbReference type="EMBL" id="KIM30278.1"/>
    </source>
</evidence>
<protein>
    <submittedName>
        <fullName evidence="2">Uncharacterized protein</fullName>
    </submittedName>
</protein>